<dbReference type="EMBL" id="JBAKFJ010000001">
    <property type="protein sequence ID" value="MEX0387061.1"/>
    <property type="molecule type" value="Genomic_DNA"/>
</dbReference>
<evidence type="ECO:0000259" key="14">
    <source>
        <dbReference type="Pfam" id="PF01292"/>
    </source>
</evidence>
<evidence type="ECO:0000256" key="1">
    <source>
        <dbReference type="ARBA" id="ARBA00001970"/>
    </source>
</evidence>
<evidence type="ECO:0000256" key="8">
    <source>
        <dbReference type="ARBA" id="ARBA00022982"/>
    </source>
</evidence>
<dbReference type="RefSeq" id="WP_367967577.1">
    <property type="nucleotide sequence ID" value="NZ_JBAKFJ010000001.1"/>
</dbReference>
<keyword evidence="6 13" id="KW-0812">Transmembrane</keyword>
<dbReference type="SUPFAM" id="SSF81342">
    <property type="entry name" value="Transmembrane di-heme cytochromes"/>
    <property type="match status" value="1"/>
</dbReference>
<comment type="caution">
    <text evidence="15">The sequence shown here is derived from an EMBL/GenBank/DDBJ whole genome shotgun (WGS) entry which is preliminary data.</text>
</comment>
<comment type="similarity">
    <text evidence="12">Belongs to the cytochrome b561 family.</text>
</comment>
<gene>
    <name evidence="15" type="ORF">V6X64_08670</name>
</gene>
<organism evidence="15 16">
    <name type="scientific">Spiribacter onubensis</name>
    <dbReference type="NCBI Taxonomy" id="3122420"/>
    <lineage>
        <taxon>Bacteria</taxon>
        <taxon>Pseudomonadati</taxon>
        <taxon>Pseudomonadota</taxon>
        <taxon>Gammaproteobacteria</taxon>
        <taxon>Chromatiales</taxon>
        <taxon>Ectothiorhodospiraceae</taxon>
        <taxon>Spiribacter</taxon>
    </lineage>
</organism>
<evidence type="ECO:0000256" key="5">
    <source>
        <dbReference type="ARBA" id="ARBA00022617"/>
    </source>
</evidence>
<keyword evidence="9 13" id="KW-1133">Transmembrane helix</keyword>
<evidence type="ECO:0000256" key="6">
    <source>
        <dbReference type="ARBA" id="ARBA00022692"/>
    </source>
</evidence>
<dbReference type="PANTHER" id="PTHR30529:SF1">
    <property type="entry name" value="CYTOCHROME B561 HOMOLOG 2"/>
    <property type="match status" value="1"/>
</dbReference>
<evidence type="ECO:0000256" key="2">
    <source>
        <dbReference type="ARBA" id="ARBA00004651"/>
    </source>
</evidence>
<reference evidence="15 16" key="1">
    <citation type="submission" date="2024-02" db="EMBL/GenBank/DDBJ databases">
        <title>New especies of Spiribacter isolated from saline water.</title>
        <authorList>
            <person name="Leon M.J."/>
            <person name="De La Haba R."/>
            <person name="Sanchez-Porro C."/>
            <person name="Ventosa A."/>
        </authorList>
    </citation>
    <scope>NUCLEOTIDE SEQUENCE [LARGE SCALE GENOMIC DNA]</scope>
    <source>
        <strain evidence="16">ag22IC4-227</strain>
    </source>
</reference>
<feature type="transmembrane region" description="Helical" evidence="13">
    <location>
        <begin position="49"/>
        <end position="69"/>
    </location>
</feature>
<evidence type="ECO:0000256" key="3">
    <source>
        <dbReference type="ARBA" id="ARBA00022448"/>
    </source>
</evidence>
<evidence type="ECO:0000256" key="4">
    <source>
        <dbReference type="ARBA" id="ARBA00022475"/>
    </source>
</evidence>
<feature type="transmembrane region" description="Helical" evidence="13">
    <location>
        <begin position="20"/>
        <end position="37"/>
    </location>
</feature>
<keyword evidence="5" id="KW-0349">Heme</keyword>
<evidence type="ECO:0000256" key="7">
    <source>
        <dbReference type="ARBA" id="ARBA00022723"/>
    </source>
</evidence>
<feature type="transmembrane region" description="Helical" evidence="13">
    <location>
        <begin position="89"/>
        <end position="111"/>
    </location>
</feature>
<evidence type="ECO:0000313" key="15">
    <source>
        <dbReference type="EMBL" id="MEX0387061.1"/>
    </source>
</evidence>
<evidence type="ECO:0000256" key="12">
    <source>
        <dbReference type="ARBA" id="ARBA00037975"/>
    </source>
</evidence>
<evidence type="ECO:0000256" key="9">
    <source>
        <dbReference type="ARBA" id="ARBA00022989"/>
    </source>
</evidence>
<keyword evidence="11 13" id="KW-0472">Membrane</keyword>
<dbReference type="Proteomes" id="UP001556653">
    <property type="component" value="Unassembled WGS sequence"/>
</dbReference>
<dbReference type="InterPro" id="IPR016174">
    <property type="entry name" value="Di-haem_cyt_TM"/>
</dbReference>
<evidence type="ECO:0000256" key="10">
    <source>
        <dbReference type="ARBA" id="ARBA00023004"/>
    </source>
</evidence>
<keyword evidence="8" id="KW-0249">Electron transport</keyword>
<comment type="subcellular location">
    <subcellularLocation>
        <location evidence="2">Cell membrane</location>
        <topology evidence="2">Multi-pass membrane protein</topology>
    </subcellularLocation>
</comment>
<evidence type="ECO:0000313" key="16">
    <source>
        <dbReference type="Proteomes" id="UP001556653"/>
    </source>
</evidence>
<keyword evidence="3" id="KW-0813">Transport</keyword>
<keyword evidence="7" id="KW-0479">Metal-binding</keyword>
<feature type="domain" description="Cytochrome b561 bacterial/Ni-hydrogenase" evidence="14">
    <location>
        <begin position="11"/>
        <end position="180"/>
    </location>
</feature>
<proteinExistence type="inferred from homology"/>
<evidence type="ECO:0000256" key="13">
    <source>
        <dbReference type="SAM" id="Phobius"/>
    </source>
</evidence>
<protein>
    <submittedName>
        <fullName evidence="15">Cytochrome b</fullName>
    </submittedName>
</protein>
<dbReference type="Pfam" id="PF01292">
    <property type="entry name" value="Ni_hydr_CYTB"/>
    <property type="match status" value="1"/>
</dbReference>
<comment type="cofactor">
    <cofactor evidence="1">
        <name>heme b</name>
        <dbReference type="ChEBI" id="CHEBI:60344"/>
    </cofactor>
</comment>
<keyword evidence="10" id="KW-0408">Iron</keyword>
<name>A0ABV3SAB3_9GAMM</name>
<keyword evidence="4" id="KW-1003">Cell membrane</keyword>
<feature type="transmembrane region" description="Helical" evidence="13">
    <location>
        <begin position="147"/>
        <end position="168"/>
    </location>
</feature>
<keyword evidence="16" id="KW-1185">Reference proteome</keyword>
<dbReference type="PANTHER" id="PTHR30529">
    <property type="entry name" value="CYTOCHROME B561"/>
    <property type="match status" value="1"/>
</dbReference>
<dbReference type="InterPro" id="IPR011577">
    <property type="entry name" value="Cyt_b561_bac/Ni-Hgenase"/>
</dbReference>
<sequence length="184" mass="20376">MMKIRNTRDGWGAGAQLLHWLIAAGIATAMLLGWIMVNLPNSATKFELYALHKSLGITILALVLLRMAWRWINVVPDMPGTLSPREQKLAGAGHMALYALMLLMPLSGYVLNSAANFPLNVFGLVQIPNLTPESETLADVASVMHLAFFWVLAAVLVAHIGAALRHHFVLHDDVLRRMLPVRRR</sequence>
<accession>A0ABV3SAB3</accession>
<dbReference type="InterPro" id="IPR052168">
    <property type="entry name" value="Cytochrome_b561_oxidase"/>
</dbReference>
<evidence type="ECO:0000256" key="11">
    <source>
        <dbReference type="ARBA" id="ARBA00023136"/>
    </source>
</evidence>